<feature type="transmembrane region" description="Helical" evidence="9">
    <location>
        <begin position="58"/>
        <end position="75"/>
    </location>
</feature>
<dbReference type="PANTHER" id="PTHR35011:SF11">
    <property type="entry name" value="TRAP TRANSPORTER SMALL PERMEASE PROTEIN"/>
    <property type="match status" value="1"/>
</dbReference>
<keyword evidence="2 9" id="KW-0813">Transport</keyword>
<comment type="subunit">
    <text evidence="9">The complex comprises the extracytoplasmic solute receptor protein and the two transmembrane proteins.</text>
</comment>
<evidence type="ECO:0000313" key="11">
    <source>
        <dbReference type="EMBL" id="MEM5499095.1"/>
    </source>
</evidence>
<keyword evidence="5 9" id="KW-0812">Transmembrane</keyword>
<keyword evidence="7 9" id="KW-0472">Membrane</keyword>
<gene>
    <name evidence="11" type="ORF">WNY77_16915</name>
</gene>
<evidence type="ECO:0000256" key="2">
    <source>
        <dbReference type="ARBA" id="ARBA00022448"/>
    </source>
</evidence>
<dbReference type="InterPro" id="IPR055348">
    <property type="entry name" value="DctQ"/>
</dbReference>
<keyword evidence="12" id="KW-1185">Reference proteome</keyword>
<evidence type="ECO:0000256" key="3">
    <source>
        <dbReference type="ARBA" id="ARBA00022475"/>
    </source>
</evidence>
<keyword evidence="4 9" id="KW-0997">Cell inner membrane</keyword>
<dbReference type="InterPro" id="IPR007387">
    <property type="entry name" value="TRAP_DctQ"/>
</dbReference>
<comment type="similarity">
    <text evidence="8 9">Belongs to the TRAP transporter small permease family.</text>
</comment>
<dbReference type="Pfam" id="PF04290">
    <property type="entry name" value="DctQ"/>
    <property type="match status" value="1"/>
</dbReference>
<name>A0ABU9SZ05_9ALTE</name>
<comment type="subcellular location">
    <subcellularLocation>
        <location evidence="1 9">Cell inner membrane</location>
        <topology evidence="1 9">Multi-pass membrane protein</topology>
    </subcellularLocation>
</comment>
<evidence type="ECO:0000256" key="8">
    <source>
        <dbReference type="ARBA" id="ARBA00038436"/>
    </source>
</evidence>
<feature type="transmembrane region" description="Helical" evidence="9">
    <location>
        <begin position="95"/>
        <end position="117"/>
    </location>
</feature>
<accession>A0ABU9SZ05</accession>
<organism evidence="11 12">
    <name type="scientific">Paraglaciecola mesophila</name>
    <dbReference type="NCBI Taxonomy" id="197222"/>
    <lineage>
        <taxon>Bacteria</taxon>
        <taxon>Pseudomonadati</taxon>
        <taxon>Pseudomonadota</taxon>
        <taxon>Gammaproteobacteria</taxon>
        <taxon>Alteromonadales</taxon>
        <taxon>Alteromonadaceae</taxon>
        <taxon>Paraglaciecola</taxon>
    </lineage>
</organism>
<evidence type="ECO:0000259" key="10">
    <source>
        <dbReference type="Pfam" id="PF04290"/>
    </source>
</evidence>
<protein>
    <recommendedName>
        <fullName evidence="9">TRAP transporter small permease protein</fullName>
    </recommendedName>
</protein>
<dbReference type="PANTHER" id="PTHR35011">
    <property type="entry name" value="2,3-DIKETO-L-GULONATE TRAP TRANSPORTER SMALL PERMEASE PROTEIN YIAM"/>
    <property type="match status" value="1"/>
</dbReference>
<dbReference type="RefSeq" id="WP_342882378.1">
    <property type="nucleotide sequence ID" value="NZ_JBBMQS010000011.1"/>
</dbReference>
<keyword evidence="3" id="KW-1003">Cell membrane</keyword>
<dbReference type="Proteomes" id="UP001461163">
    <property type="component" value="Unassembled WGS sequence"/>
</dbReference>
<sequence>MSSSEVDTSHSDQPVADLPLYTEEVISLVIFWGLAVLLFAQFFSRYALDASLGWSEELARYLLILLAFSGASIATKNDAHIGVTLLHRYLPDTVLSVLQLCIASLNLAVVLLLMGYASQIGLALPLYTLASLPISMSWFYGLITLLLLLMASRSILVMKYRWRLMRQAHMTEVA</sequence>
<evidence type="ECO:0000256" key="6">
    <source>
        <dbReference type="ARBA" id="ARBA00022989"/>
    </source>
</evidence>
<proteinExistence type="inferred from homology"/>
<evidence type="ECO:0000313" key="12">
    <source>
        <dbReference type="Proteomes" id="UP001461163"/>
    </source>
</evidence>
<evidence type="ECO:0000256" key="7">
    <source>
        <dbReference type="ARBA" id="ARBA00023136"/>
    </source>
</evidence>
<feature type="transmembrane region" description="Helical" evidence="9">
    <location>
        <begin position="137"/>
        <end position="156"/>
    </location>
</feature>
<keyword evidence="6 9" id="KW-1133">Transmembrane helix</keyword>
<dbReference type="EMBL" id="JBBMQS010000011">
    <property type="protein sequence ID" value="MEM5499095.1"/>
    <property type="molecule type" value="Genomic_DNA"/>
</dbReference>
<evidence type="ECO:0000256" key="1">
    <source>
        <dbReference type="ARBA" id="ARBA00004429"/>
    </source>
</evidence>
<feature type="transmembrane region" description="Helical" evidence="9">
    <location>
        <begin position="25"/>
        <end position="46"/>
    </location>
</feature>
<evidence type="ECO:0000256" key="9">
    <source>
        <dbReference type="RuleBase" id="RU369079"/>
    </source>
</evidence>
<feature type="domain" description="Tripartite ATP-independent periplasmic transporters DctQ component" evidence="10">
    <location>
        <begin position="34"/>
        <end position="160"/>
    </location>
</feature>
<evidence type="ECO:0000256" key="5">
    <source>
        <dbReference type="ARBA" id="ARBA00022692"/>
    </source>
</evidence>
<evidence type="ECO:0000256" key="4">
    <source>
        <dbReference type="ARBA" id="ARBA00022519"/>
    </source>
</evidence>
<comment type="function">
    <text evidence="9">Part of the tripartite ATP-independent periplasmic (TRAP) transport system.</text>
</comment>
<comment type="caution">
    <text evidence="11">The sequence shown here is derived from an EMBL/GenBank/DDBJ whole genome shotgun (WGS) entry which is preliminary data.</text>
</comment>
<reference evidence="11 12" key="1">
    <citation type="submission" date="2024-03" db="EMBL/GenBank/DDBJ databases">
        <title>Community enrichment and isolation of bacterial strains for fucoidan degradation.</title>
        <authorList>
            <person name="Sichert A."/>
        </authorList>
    </citation>
    <scope>NUCLEOTIDE SEQUENCE [LARGE SCALE GENOMIC DNA]</scope>
    <source>
        <strain evidence="11 12">AS12</strain>
    </source>
</reference>